<evidence type="ECO:0000313" key="3">
    <source>
        <dbReference type="Proteomes" id="UP000016480"/>
    </source>
</evidence>
<proteinExistence type="predicted"/>
<evidence type="ECO:0008006" key="4">
    <source>
        <dbReference type="Google" id="ProtNLM"/>
    </source>
</evidence>
<gene>
    <name evidence="2" type="ORF">PRUB_a0146</name>
</gene>
<keyword evidence="1" id="KW-1133">Transmembrane helix</keyword>
<dbReference type="AlphaFoldDB" id="A0A8T0C4T5"/>
<evidence type="ECO:0000313" key="2">
    <source>
        <dbReference type="EMBL" id="KAF7785767.1"/>
    </source>
</evidence>
<dbReference type="InterPro" id="IPR012337">
    <property type="entry name" value="RNaseH-like_sf"/>
</dbReference>
<dbReference type="PANTHER" id="PTHR35404">
    <property type="entry name" value="TRANSPOSASE OF TN10"/>
    <property type="match status" value="1"/>
</dbReference>
<comment type="caution">
    <text evidence="2">The sequence shown here is derived from an EMBL/GenBank/DDBJ whole genome shotgun (WGS) entry which is preliminary data.</text>
</comment>
<keyword evidence="1" id="KW-0472">Membrane</keyword>
<dbReference type="PANTHER" id="PTHR35404:SF8">
    <property type="entry name" value="TRANSPOSASE OF TN10"/>
    <property type="match status" value="1"/>
</dbReference>
<dbReference type="SUPFAM" id="SSF53098">
    <property type="entry name" value="Ribonuclease H-like"/>
    <property type="match status" value="1"/>
</dbReference>
<accession>A0A8T0C4T5</accession>
<dbReference type="EMBL" id="AHCD03000035">
    <property type="protein sequence ID" value="KAF7785767.1"/>
    <property type="molecule type" value="Genomic_DNA"/>
</dbReference>
<organism evidence="2 3">
    <name type="scientific">Pseudoalteromonas rubra</name>
    <dbReference type="NCBI Taxonomy" id="43658"/>
    <lineage>
        <taxon>Bacteria</taxon>
        <taxon>Pseudomonadati</taxon>
        <taxon>Pseudomonadota</taxon>
        <taxon>Gammaproteobacteria</taxon>
        <taxon>Alteromonadales</taxon>
        <taxon>Pseudoalteromonadaceae</taxon>
        <taxon>Pseudoalteromonas</taxon>
    </lineage>
</organism>
<protein>
    <recommendedName>
        <fullName evidence="4">Transposase</fullName>
    </recommendedName>
</protein>
<keyword evidence="1" id="KW-0812">Transmembrane</keyword>
<evidence type="ECO:0000256" key="1">
    <source>
        <dbReference type="SAM" id="Phobius"/>
    </source>
</evidence>
<sequence length="74" mass="8732">MQIEESFRDLKSPQYGMGLRHSKSRCPNRLDILLLLSLLATIILWWIGLYAQHSSWQRKFQANTIRDRAVLSIF</sequence>
<reference evidence="2 3" key="1">
    <citation type="journal article" date="2012" name="J. Bacteriol.">
        <title>Genome sequence of the cycloprodigiosin-producing bacterial strain Pseudoalteromonas rubra ATCC 29570(T).</title>
        <authorList>
            <person name="Xie B.B."/>
            <person name="Shu Y.L."/>
            <person name="Qin Q.L."/>
            <person name="Rong J.C."/>
            <person name="Zhang X.Y."/>
            <person name="Chen X.L."/>
            <person name="Zhou B.C."/>
            <person name="Zhang Y.Z."/>
        </authorList>
    </citation>
    <scope>NUCLEOTIDE SEQUENCE [LARGE SCALE GENOMIC DNA]</scope>
    <source>
        <strain evidence="2 3">DSM 6842</strain>
    </source>
</reference>
<name>A0A8T0C4T5_9GAMM</name>
<feature type="transmembrane region" description="Helical" evidence="1">
    <location>
        <begin position="32"/>
        <end position="51"/>
    </location>
</feature>
<dbReference type="Proteomes" id="UP000016480">
    <property type="component" value="Unassembled WGS sequence"/>
</dbReference>